<keyword evidence="4" id="KW-0540">Nuclease</keyword>
<dbReference type="CDD" id="cd09280">
    <property type="entry name" value="RNase_HI_eukaryote_like"/>
    <property type="match status" value="1"/>
</dbReference>
<dbReference type="OrthoDB" id="3253907at2759"/>
<comment type="similarity">
    <text evidence="2">Belongs to the RNase H family.</text>
</comment>
<dbReference type="AlphaFoldDB" id="A0A167WW51"/>
<dbReference type="GO" id="GO:0043137">
    <property type="term" value="P:DNA replication, removal of RNA primer"/>
    <property type="evidence" value="ECO:0007669"/>
    <property type="project" value="TreeGrafter"/>
</dbReference>
<evidence type="ECO:0000256" key="4">
    <source>
        <dbReference type="ARBA" id="ARBA00022722"/>
    </source>
</evidence>
<dbReference type="GO" id="GO:0046872">
    <property type="term" value="F:metal ion binding"/>
    <property type="evidence" value="ECO:0007669"/>
    <property type="project" value="UniProtKB-KW"/>
</dbReference>
<keyword evidence="6" id="KW-0255">Endonuclease</keyword>
<keyword evidence="10" id="KW-1185">Reference proteome</keyword>
<dbReference type="EC" id="3.1.26.4" evidence="3"/>
<dbReference type="Proteomes" id="UP000076532">
    <property type="component" value="Unassembled WGS sequence"/>
</dbReference>
<comment type="catalytic activity">
    <reaction evidence="1">
        <text>Endonucleolytic cleavage to 5'-phosphomonoester.</text>
        <dbReference type="EC" id="3.1.26.4"/>
    </reaction>
</comment>
<evidence type="ECO:0000256" key="3">
    <source>
        <dbReference type="ARBA" id="ARBA00012180"/>
    </source>
</evidence>
<evidence type="ECO:0000256" key="5">
    <source>
        <dbReference type="ARBA" id="ARBA00022723"/>
    </source>
</evidence>
<accession>A0A167WW51</accession>
<gene>
    <name evidence="9" type="ORF">FIBSPDRAFT_711745</name>
</gene>
<dbReference type="GO" id="GO:0003676">
    <property type="term" value="F:nucleic acid binding"/>
    <property type="evidence" value="ECO:0007669"/>
    <property type="project" value="InterPro"/>
</dbReference>
<evidence type="ECO:0000256" key="6">
    <source>
        <dbReference type="ARBA" id="ARBA00022759"/>
    </source>
</evidence>
<name>A0A167WW51_9AGAM</name>
<dbReference type="STRING" id="436010.A0A167WW51"/>
<keyword evidence="7" id="KW-0378">Hydrolase</keyword>
<dbReference type="InterPro" id="IPR012337">
    <property type="entry name" value="RNaseH-like_sf"/>
</dbReference>
<protein>
    <recommendedName>
        <fullName evidence="3">ribonuclease H</fullName>
        <ecNumber evidence="3">3.1.26.4</ecNumber>
    </recommendedName>
</protein>
<proteinExistence type="inferred from homology"/>
<dbReference type="PANTHER" id="PTHR10642">
    <property type="entry name" value="RIBONUCLEASE H1"/>
    <property type="match status" value="1"/>
</dbReference>
<evidence type="ECO:0000313" key="10">
    <source>
        <dbReference type="Proteomes" id="UP000076532"/>
    </source>
</evidence>
<evidence type="ECO:0000256" key="7">
    <source>
        <dbReference type="ARBA" id="ARBA00022801"/>
    </source>
</evidence>
<evidence type="ECO:0000256" key="1">
    <source>
        <dbReference type="ARBA" id="ARBA00000077"/>
    </source>
</evidence>
<organism evidence="9 10">
    <name type="scientific">Athelia psychrophila</name>
    <dbReference type="NCBI Taxonomy" id="1759441"/>
    <lineage>
        <taxon>Eukaryota</taxon>
        <taxon>Fungi</taxon>
        <taxon>Dikarya</taxon>
        <taxon>Basidiomycota</taxon>
        <taxon>Agaricomycotina</taxon>
        <taxon>Agaricomycetes</taxon>
        <taxon>Agaricomycetidae</taxon>
        <taxon>Atheliales</taxon>
        <taxon>Atheliaceae</taxon>
        <taxon>Athelia</taxon>
    </lineage>
</organism>
<keyword evidence="5" id="KW-0479">Metal-binding</keyword>
<dbReference type="Pfam" id="PF00075">
    <property type="entry name" value="RNase_H"/>
    <property type="match status" value="1"/>
</dbReference>
<dbReference type="PROSITE" id="PS50879">
    <property type="entry name" value="RNASE_H_1"/>
    <property type="match status" value="1"/>
</dbReference>
<sequence>DPLEQAWTDGSCLHFGTEEARTGAGNYFGPGNEKNAALRIPGEVQSNNIGELTAVIKAVDAVSPFTPLDLITDSMYVIDGITLYLQEWEERGWIGVANSNEFKVLVAKLRARGAPTRFKWVKGHTGDEGNEAADKLAGEGARKETYDIIDLQIEKKFNLTGAQLSKLTQKIAYQGIRDTKTNPGLTRGATRRLDMTRHAVKALNGRYPTNQALWKSVHHPDFQKQIRIFFWTMMHNAHKVGDYWITKATDKEHWAKCHLCGEEDSMDHILTECDSPEVNTIWPLAEKLWRKKMPNWPEIRNTASILACGLAEYKTEDGKKLTGSNRLYRIIISESAYLIWKIRCKRLLESKPDDPIITEKEVHNKWIKSINLRLELDKALTKDSFEKKALPRSKVLQTWRKTIRNEKNLPPDWIRHKGVVVG</sequence>
<dbReference type="InterPro" id="IPR002156">
    <property type="entry name" value="RNaseH_domain"/>
</dbReference>
<dbReference type="SUPFAM" id="SSF53098">
    <property type="entry name" value="Ribonuclease H-like"/>
    <property type="match status" value="1"/>
</dbReference>
<feature type="non-terminal residue" evidence="9">
    <location>
        <position position="1"/>
    </location>
</feature>
<dbReference type="InterPro" id="IPR050092">
    <property type="entry name" value="RNase_H"/>
</dbReference>
<dbReference type="EMBL" id="KV417782">
    <property type="protein sequence ID" value="KZP06555.1"/>
    <property type="molecule type" value="Genomic_DNA"/>
</dbReference>
<feature type="non-terminal residue" evidence="9">
    <location>
        <position position="422"/>
    </location>
</feature>
<evidence type="ECO:0000256" key="2">
    <source>
        <dbReference type="ARBA" id="ARBA00005300"/>
    </source>
</evidence>
<evidence type="ECO:0000313" key="9">
    <source>
        <dbReference type="EMBL" id="KZP06555.1"/>
    </source>
</evidence>
<dbReference type="GO" id="GO:0004523">
    <property type="term" value="F:RNA-DNA hybrid ribonuclease activity"/>
    <property type="evidence" value="ECO:0007669"/>
    <property type="project" value="UniProtKB-EC"/>
</dbReference>
<evidence type="ECO:0000259" key="8">
    <source>
        <dbReference type="PROSITE" id="PS50879"/>
    </source>
</evidence>
<feature type="domain" description="RNase H type-1" evidence="8">
    <location>
        <begin position="1"/>
        <end position="142"/>
    </location>
</feature>
<dbReference type="PANTHER" id="PTHR10642:SF26">
    <property type="entry name" value="RIBONUCLEASE H1"/>
    <property type="match status" value="1"/>
</dbReference>
<reference evidence="9 10" key="1">
    <citation type="journal article" date="2016" name="Mol. Biol. Evol.">
        <title>Comparative Genomics of Early-Diverging Mushroom-Forming Fungi Provides Insights into the Origins of Lignocellulose Decay Capabilities.</title>
        <authorList>
            <person name="Nagy L.G."/>
            <person name="Riley R."/>
            <person name="Tritt A."/>
            <person name="Adam C."/>
            <person name="Daum C."/>
            <person name="Floudas D."/>
            <person name="Sun H."/>
            <person name="Yadav J.S."/>
            <person name="Pangilinan J."/>
            <person name="Larsson K.H."/>
            <person name="Matsuura K."/>
            <person name="Barry K."/>
            <person name="Labutti K."/>
            <person name="Kuo R."/>
            <person name="Ohm R.A."/>
            <person name="Bhattacharya S.S."/>
            <person name="Shirouzu T."/>
            <person name="Yoshinaga Y."/>
            <person name="Martin F.M."/>
            <person name="Grigoriev I.V."/>
            <person name="Hibbett D.S."/>
        </authorList>
    </citation>
    <scope>NUCLEOTIDE SEQUENCE [LARGE SCALE GENOMIC DNA]</scope>
    <source>
        <strain evidence="9 10">CBS 109695</strain>
    </source>
</reference>
<dbReference type="Gene3D" id="3.30.420.10">
    <property type="entry name" value="Ribonuclease H-like superfamily/Ribonuclease H"/>
    <property type="match status" value="1"/>
</dbReference>
<dbReference type="InterPro" id="IPR036397">
    <property type="entry name" value="RNaseH_sf"/>
</dbReference>